<proteinExistence type="predicted"/>
<name>A0A239JRH1_9ACTN</name>
<dbReference type="Proteomes" id="UP000198282">
    <property type="component" value="Unassembled WGS sequence"/>
</dbReference>
<dbReference type="AlphaFoldDB" id="A0A239JRH1"/>
<reference evidence="1 2" key="1">
    <citation type="submission" date="2017-06" db="EMBL/GenBank/DDBJ databases">
        <authorList>
            <person name="Kim H.J."/>
            <person name="Triplett B.A."/>
        </authorList>
    </citation>
    <scope>NUCLEOTIDE SEQUENCE [LARGE SCALE GENOMIC DNA]</scope>
    <source>
        <strain evidence="1 2">CGMCC 4.2132</strain>
    </source>
</reference>
<accession>A0A239JRH1</accession>
<evidence type="ECO:0000313" key="1">
    <source>
        <dbReference type="EMBL" id="SNT07374.1"/>
    </source>
</evidence>
<dbReference type="EMBL" id="FZOD01000023">
    <property type="protein sequence ID" value="SNT07374.1"/>
    <property type="molecule type" value="Genomic_DNA"/>
</dbReference>
<evidence type="ECO:0000313" key="2">
    <source>
        <dbReference type="Proteomes" id="UP000198282"/>
    </source>
</evidence>
<gene>
    <name evidence="1" type="ORF">SAMN05216276_102391</name>
</gene>
<sequence length="51" mass="5728">MTKSTTCRHACPRCGTTLDEGPIMYRCTPCSRSVYAADVNTEFRRPAKTSR</sequence>
<protein>
    <submittedName>
        <fullName evidence="1">Uncharacterized protein</fullName>
    </submittedName>
</protein>
<organism evidence="1 2">
    <name type="scientific">Streptosporangium subroseum</name>
    <dbReference type="NCBI Taxonomy" id="106412"/>
    <lineage>
        <taxon>Bacteria</taxon>
        <taxon>Bacillati</taxon>
        <taxon>Actinomycetota</taxon>
        <taxon>Actinomycetes</taxon>
        <taxon>Streptosporangiales</taxon>
        <taxon>Streptosporangiaceae</taxon>
        <taxon>Streptosporangium</taxon>
    </lineage>
</organism>
<keyword evidence="2" id="KW-1185">Reference proteome</keyword>
<dbReference type="RefSeq" id="WP_179282165.1">
    <property type="nucleotide sequence ID" value="NZ_CP109068.1"/>
</dbReference>